<dbReference type="Gene3D" id="3.90.550.10">
    <property type="entry name" value="Spore Coat Polysaccharide Biosynthesis Protein SpsA, Chain A"/>
    <property type="match status" value="1"/>
</dbReference>
<sequence>MGRCMNWQIDEHETLWFRKGDINITRKHNLIVLMRIRNEELVLKDTLDHISEFADYICVYDDCSDDNTREILKSHPSVFLIVENNLWRKGTDNRLLSETRHRGLLLELANRYLSFKWCMCCDADERYIGDIKSYVEQDVAEKPEGVRIQLFDAYMTAGNDEPFRQDLKMMDFRKYFGPECRNILMLWQNKSHIVYKGLDAREPSCVTTEIVKFYCQHYGKSLSYEHWEETCNYYVENFPWDPYGKKWSARKGKALHSQSDFGRPLLPWGQELFANATTEF</sequence>
<evidence type="ECO:0008006" key="3">
    <source>
        <dbReference type="Google" id="ProtNLM"/>
    </source>
</evidence>
<comment type="caution">
    <text evidence="1">The sequence shown here is derived from an EMBL/GenBank/DDBJ whole genome shotgun (WGS) entry which is preliminary data.</text>
</comment>
<accession>A0ABY2ZHE1</accession>
<dbReference type="Pfam" id="PF13704">
    <property type="entry name" value="Glyco_tranf_2_4"/>
    <property type="match status" value="1"/>
</dbReference>
<evidence type="ECO:0000313" key="1">
    <source>
        <dbReference type="EMBL" id="TPV34404.1"/>
    </source>
</evidence>
<evidence type="ECO:0000313" key="2">
    <source>
        <dbReference type="Proteomes" id="UP000316142"/>
    </source>
</evidence>
<dbReference type="SUPFAM" id="SSF53448">
    <property type="entry name" value="Nucleotide-diphospho-sugar transferases"/>
    <property type="match status" value="1"/>
</dbReference>
<protein>
    <recommendedName>
        <fullName evidence="3">Glycosyltransferase family 2 protein</fullName>
    </recommendedName>
</protein>
<keyword evidence="2" id="KW-1185">Reference proteome</keyword>
<gene>
    <name evidence="1" type="ORF">FJW00_00150</name>
</gene>
<organism evidence="1 2">
    <name type="scientific">Pantoea anthophila</name>
    <dbReference type="NCBI Taxonomy" id="470931"/>
    <lineage>
        <taxon>Bacteria</taxon>
        <taxon>Pseudomonadati</taxon>
        <taxon>Pseudomonadota</taxon>
        <taxon>Gammaproteobacteria</taxon>
        <taxon>Enterobacterales</taxon>
        <taxon>Erwiniaceae</taxon>
        <taxon>Pantoea</taxon>
    </lineage>
</organism>
<dbReference type="InterPro" id="IPR029044">
    <property type="entry name" value="Nucleotide-diphossugar_trans"/>
</dbReference>
<reference evidence="1 2" key="1">
    <citation type="submission" date="2019-06" db="EMBL/GenBank/DDBJ databases">
        <title>Taxogenomics and systematics of the genus Pantoea.</title>
        <authorList>
            <person name="Tambong J.T."/>
        </authorList>
    </citation>
    <scope>NUCLEOTIDE SEQUENCE [LARGE SCALE GENOMIC DNA]</scope>
    <source>
        <strain evidence="1 2">LMG 2558</strain>
    </source>
</reference>
<proteinExistence type="predicted"/>
<dbReference type="EMBL" id="VHIZ01000005">
    <property type="protein sequence ID" value="TPV34404.1"/>
    <property type="molecule type" value="Genomic_DNA"/>
</dbReference>
<name>A0ABY2ZHE1_9GAMM</name>
<dbReference type="Proteomes" id="UP000316142">
    <property type="component" value="Unassembled WGS sequence"/>
</dbReference>